<protein>
    <submittedName>
        <fullName evidence="1">Uncharacterized protein</fullName>
    </submittedName>
</protein>
<dbReference type="RefSeq" id="WP_349281285.1">
    <property type="nucleotide sequence ID" value="NZ_CBCSCU010000002.1"/>
</dbReference>
<reference evidence="1" key="1">
    <citation type="submission" date="2024-05" db="EMBL/GenBank/DDBJ databases">
        <authorList>
            <person name="Bunk B."/>
            <person name="Swiderski J."/>
            <person name="Sproer C."/>
            <person name="Thiel V."/>
        </authorList>
    </citation>
    <scope>NUCLEOTIDE SEQUENCE</scope>
    <source>
        <strain evidence="1">DSM 17735</strain>
    </source>
</reference>
<dbReference type="EMBL" id="CP157675">
    <property type="protein sequence ID" value="XBP71949.1"/>
    <property type="molecule type" value="Genomic_DNA"/>
</dbReference>
<dbReference type="AlphaFoldDB" id="A0AAU7LWG1"/>
<proteinExistence type="predicted"/>
<organism evidence="1">
    <name type="scientific">Polaromonas hydrogenivorans</name>
    <dbReference type="NCBI Taxonomy" id="335476"/>
    <lineage>
        <taxon>Bacteria</taxon>
        <taxon>Pseudomonadati</taxon>
        <taxon>Pseudomonadota</taxon>
        <taxon>Betaproteobacteria</taxon>
        <taxon>Burkholderiales</taxon>
        <taxon>Comamonadaceae</taxon>
        <taxon>Polaromonas</taxon>
    </lineage>
</organism>
<evidence type="ECO:0000313" key="1">
    <source>
        <dbReference type="EMBL" id="XBP71949.1"/>
    </source>
</evidence>
<sequence length="261" mass="27943">MSLQYTANEYAIPRGRIFFDRFDSAGARTGEQAFGNCPGFTFTTETTKAEHYSSEGGLREKDAALTIEVNRSGELTCDNFSTRNFALFVSGVAEMQTQAAATVVDEAMAVKQGLFYQIGATQTNPAGARNITAVTVKDSTGTTPFVLGTDFNLDPALGRLQIIEGGGIVDDVTVKLGYTTAVASWERVKSGSVSEVSGAMRIIADNASGANRDWYFPKVTLTSSGDIPVIAEGTDFVQMKFGVEILKPANQEALYVDGRPI</sequence>
<name>A0AAU7LWG1_9BURK</name>
<gene>
    <name evidence="1" type="ORF">ABLV49_09195</name>
</gene>
<accession>A0AAU7LWG1</accession>